<feature type="region of interest" description="Disordered" evidence="3">
    <location>
        <begin position="171"/>
        <end position="279"/>
    </location>
</feature>
<dbReference type="EMBL" id="CAMXCT010000684">
    <property type="protein sequence ID" value="CAI3982118.1"/>
    <property type="molecule type" value="Genomic_DNA"/>
</dbReference>
<feature type="compositionally biased region" description="Polar residues" evidence="3">
    <location>
        <begin position="83"/>
        <end position="95"/>
    </location>
</feature>
<proteinExistence type="predicted"/>
<feature type="region of interest" description="Disordered" evidence="3">
    <location>
        <begin position="83"/>
        <end position="111"/>
    </location>
</feature>
<dbReference type="GO" id="GO:0003729">
    <property type="term" value="F:mRNA binding"/>
    <property type="evidence" value="ECO:0007669"/>
    <property type="project" value="TreeGrafter"/>
</dbReference>
<evidence type="ECO:0000313" key="5">
    <source>
        <dbReference type="EMBL" id="CAI3982118.1"/>
    </source>
</evidence>
<name>A0A9P1C0X5_9DINO</name>
<feature type="compositionally biased region" description="Basic and acidic residues" evidence="3">
    <location>
        <begin position="211"/>
        <end position="222"/>
    </location>
</feature>
<gene>
    <name evidence="5" type="ORF">C1SCF055_LOCUS9852</name>
</gene>
<feature type="repeat" description="Pumilio" evidence="2">
    <location>
        <begin position="380"/>
        <end position="415"/>
    </location>
</feature>
<feature type="repeat" description="Pumilio" evidence="2">
    <location>
        <begin position="488"/>
        <end position="523"/>
    </location>
</feature>
<reference evidence="6 7" key="2">
    <citation type="submission" date="2024-05" db="EMBL/GenBank/DDBJ databases">
        <authorList>
            <person name="Chen Y."/>
            <person name="Shah S."/>
            <person name="Dougan E. K."/>
            <person name="Thang M."/>
            <person name="Chan C."/>
        </authorList>
    </citation>
    <scope>NUCLEOTIDE SEQUENCE [LARGE SCALE GENOMIC DNA]</scope>
</reference>
<dbReference type="SUPFAM" id="SSF48371">
    <property type="entry name" value="ARM repeat"/>
    <property type="match status" value="1"/>
</dbReference>
<reference evidence="5" key="1">
    <citation type="submission" date="2022-10" db="EMBL/GenBank/DDBJ databases">
        <authorList>
            <person name="Chen Y."/>
            <person name="Dougan E. K."/>
            <person name="Chan C."/>
            <person name="Rhodes N."/>
            <person name="Thang M."/>
        </authorList>
    </citation>
    <scope>NUCLEOTIDE SEQUENCE</scope>
</reference>
<dbReference type="OrthoDB" id="668540at2759"/>
<evidence type="ECO:0000256" key="1">
    <source>
        <dbReference type="ARBA" id="ARBA00022737"/>
    </source>
</evidence>
<organism evidence="5">
    <name type="scientific">Cladocopium goreaui</name>
    <dbReference type="NCBI Taxonomy" id="2562237"/>
    <lineage>
        <taxon>Eukaryota</taxon>
        <taxon>Sar</taxon>
        <taxon>Alveolata</taxon>
        <taxon>Dinophyceae</taxon>
        <taxon>Suessiales</taxon>
        <taxon>Symbiodiniaceae</taxon>
        <taxon>Cladocopium</taxon>
    </lineage>
</organism>
<dbReference type="PANTHER" id="PTHR12537:SF12">
    <property type="entry name" value="MATERNAL PROTEIN PUMILIO"/>
    <property type="match status" value="1"/>
</dbReference>
<evidence type="ECO:0000256" key="2">
    <source>
        <dbReference type="PROSITE-ProRule" id="PRU00317"/>
    </source>
</evidence>
<dbReference type="SMART" id="SM00025">
    <property type="entry name" value="Pumilio"/>
    <property type="match status" value="5"/>
</dbReference>
<dbReference type="InterPro" id="IPR011989">
    <property type="entry name" value="ARM-like"/>
</dbReference>
<dbReference type="AlphaFoldDB" id="A0A9P1C0X5"/>
<dbReference type="PANTHER" id="PTHR12537">
    <property type="entry name" value="RNA BINDING PROTEIN PUMILIO-RELATED"/>
    <property type="match status" value="1"/>
</dbReference>
<dbReference type="EMBL" id="CAMXCT020000684">
    <property type="protein sequence ID" value="CAL1135493.1"/>
    <property type="molecule type" value="Genomic_DNA"/>
</dbReference>
<accession>A0A9P1C0X5</accession>
<dbReference type="GO" id="GO:0010608">
    <property type="term" value="P:post-transcriptional regulation of gene expression"/>
    <property type="evidence" value="ECO:0007669"/>
    <property type="project" value="TreeGrafter"/>
</dbReference>
<comment type="caution">
    <text evidence="5">The sequence shown here is derived from an EMBL/GenBank/DDBJ whole genome shotgun (WGS) entry which is preliminary data.</text>
</comment>
<dbReference type="EMBL" id="CAMXCT030000684">
    <property type="protein sequence ID" value="CAL4769430.1"/>
    <property type="molecule type" value="Genomic_DNA"/>
</dbReference>
<feature type="compositionally biased region" description="Basic residues" evidence="3">
    <location>
        <begin position="197"/>
        <end position="206"/>
    </location>
</feature>
<evidence type="ECO:0000256" key="3">
    <source>
        <dbReference type="SAM" id="MobiDB-lite"/>
    </source>
</evidence>
<feature type="repeat" description="Pumilio" evidence="2">
    <location>
        <begin position="452"/>
        <end position="487"/>
    </location>
</feature>
<dbReference type="PROSITE" id="PS50303">
    <property type="entry name" value="PUM_HD"/>
    <property type="match status" value="1"/>
</dbReference>
<evidence type="ECO:0000313" key="6">
    <source>
        <dbReference type="EMBL" id="CAL4769430.1"/>
    </source>
</evidence>
<dbReference type="PROSITE" id="PS50302">
    <property type="entry name" value="PUM"/>
    <property type="match status" value="4"/>
</dbReference>
<dbReference type="InterPro" id="IPR033133">
    <property type="entry name" value="PUM-HD"/>
</dbReference>
<sequence>MMLLPVLRPVQKSASRLLLAGTNAAVELTDHGAPLEVPAPTATPAAWNGMPSDLRPMMAQPLTWQGPQGPARWPAVENLLAQGATSGSAPSAQHPETQEEGESQVQDGQLSTETGAQCMWQFDAHAVFPPGACVWPAILMTSDGCLSGFPVAQMPHSDVTAQPPIQQPALRSDVKETKQVEASSGAPSSPRSLRTSASRKQRRRLKAAMAADEKKHVADEAQLKGPALPGLVAGPSASQAQLSLPVSPGPLESKEPSEPIQLWPPTPESTPACSPREWPSNVAMAPQPFAFPGVWQIEMPNVAVEQSLPLSELQVEEVPDEELQECERMISQLESSAKSEVLEMLRTSTWTMSCTAGGTRVVQKALEVADTPQRVALAEQLQGHVKEAFVSPHANHVLQKCIELIPPERLGFLLSEMRGHAVVAARHRYGCRVLERLLEHCPSEQTAPLIEEVLAGAPQLCRHTFGNFVVQHVLEHGTAQQKHHIVEVIQQDLQRLARHRVASHVVRCALKHSAAEDRQQLVQAIRKDPADLADLAHHHCGSFVVREMRRSDVRR</sequence>
<dbReference type="GO" id="GO:0005737">
    <property type="term" value="C:cytoplasm"/>
    <property type="evidence" value="ECO:0007669"/>
    <property type="project" value="TreeGrafter"/>
</dbReference>
<protein>
    <submittedName>
        <fullName evidence="6">PUM-HD domain-containing protein</fullName>
    </submittedName>
</protein>
<evidence type="ECO:0000259" key="4">
    <source>
        <dbReference type="PROSITE" id="PS50303"/>
    </source>
</evidence>
<feature type="compositionally biased region" description="Polar residues" evidence="3">
    <location>
        <begin position="180"/>
        <end position="196"/>
    </location>
</feature>
<feature type="domain" description="PUM-HD" evidence="4">
    <location>
        <begin position="238"/>
        <end position="555"/>
    </location>
</feature>
<keyword evidence="7" id="KW-1185">Reference proteome</keyword>
<dbReference type="Proteomes" id="UP001152797">
    <property type="component" value="Unassembled WGS sequence"/>
</dbReference>
<evidence type="ECO:0000313" key="7">
    <source>
        <dbReference type="Proteomes" id="UP001152797"/>
    </source>
</evidence>
<dbReference type="InterPro" id="IPR001313">
    <property type="entry name" value="Pumilio_RNA-bd_rpt"/>
</dbReference>
<dbReference type="InterPro" id="IPR016024">
    <property type="entry name" value="ARM-type_fold"/>
</dbReference>
<dbReference type="Pfam" id="PF00806">
    <property type="entry name" value="PUF"/>
    <property type="match status" value="5"/>
</dbReference>
<keyword evidence="1" id="KW-0677">Repeat</keyword>
<feature type="repeat" description="Pumilio" evidence="2">
    <location>
        <begin position="416"/>
        <end position="451"/>
    </location>
</feature>
<dbReference type="Gene3D" id="1.25.10.10">
    <property type="entry name" value="Leucine-rich Repeat Variant"/>
    <property type="match status" value="1"/>
</dbReference>